<feature type="compositionally biased region" description="Basic and acidic residues" evidence="5">
    <location>
        <begin position="56"/>
        <end position="70"/>
    </location>
</feature>
<dbReference type="Pfam" id="PF00004">
    <property type="entry name" value="AAA"/>
    <property type="match status" value="1"/>
</dbReference>
<accession>A0A0N5BXS9</accession>
<dbReference type="InterPro" id="IPR047854">
    <property type="entry name" value="RFC_lid"/>
</dbReference>
<evidence type="ECO:0000256" key="2">
    <source>
        <dbReference type="ARBA" id="ARBA00022705"/>
    </source>
</evidence>
<keyword evidence="7" id="KW-1185">Reference proteome</keyword>
<evidence type="ECO:0000256" key="3">
    <source>
        <dbReference type="ARBA" id="ARBA00022741"/>
    </source>
</evidence>
<dbReference type="Pfam" id="PF08519">
    <property type="entry name" value="RFC1"/>
    <property type="match status" value="1"/>
</dbReference>
<feature type="region of interest" description="Disordered" evidence="5">
    <location>
        <begin position="1"/>
        <end position="194"/>
    </location>
</feature>
<dbReference type="InterPro" id="IPR003959">
    <property type="entry name" value="ATPase_AAA_core"/>
</dbReference>
<proteinExistence type="inferred from homology"/>
<dbReference type="PANTHER" id="PTHR23389">
    <property type="entry name" value="CHROMOSOME TRANSMISSION FIDELITY FACTOR 18"/>
    <property type="match status" value="1"/>
</dbReference>
<dbReference type="GO" id="GO:0016887">
    <property type="term" value="F:ATP hydrolysis activity"/>
    <property type="evidence" value="ECO:0007669"/>
    <property type="project" value="InterPro"/>
</dbReference>
<reference evidence="8" key="1">
    <citation type="submission" date="2017-02" db="UniProtKB">
        <authorList>
            <consortium name="WormBaseParasite"/>
        </authorList>
    </citation>
    <scope>IDENTIFICATION</scope>
</reference>
<evidence type="ECO:0000256" key="5">
    <source>
        <dbReference type="SAM" id="MobiDB-lite"/>
    </source>
</evidence>
<dbReference type="STRING" id="174720.A0A0N5BXS9"/>
<keyword evidence="4" id="KW-0067">ATP-binding</keyword>
<feature type="compositionally biased region" description="Acidic residues" evidence="5">
    <location>
        <begin position="46"/>
        <end position="55"/>
    </location>
</feature>
<evidence type="ECO:0000313" key="8">
    <source>
        <dbReference type="WBParaSite" id="SPAL_0001059800.1"/>
    </source>
</evidence>
<dbReference type="AlphaFoldDB" id="A0A0N5BXS9"/>
<dbReference type="InterPro" id="IPR003593">
    <property type="entry name" value="AAA+_ATPase"/>
</dbReference>
<feature type="compositionally biased region" description="Acidic residues" evidence="5">
    <location>
        <begin position="747"/>
        <end position="765"/>
    </location>
</feature>
<feature type="region of interest" description="Disordered" evidence="5">
    <location>
        <begin position="736"/>
        <end position="765"/>
    </location>
</feature>
<dbReference type="InterPro" id="IPR013725">
    <property type="entry name" value="DNA_replication_fac_RFC1_C"/>
</dbReference>
<sequence>MSSEIKDKSKKRKKISIESDDDDILESPIIQKSKKKIPKLTKIESEDGEIDEGDLDAIRKSFKNSKEKKSPKNKKQKNNDAGQTKLEFFISKDKSVENKEKNKQNSGLKSISVTDYFSRSKDTKNTTTLNDTIEITDDDVLADSQKEVENIEDKKKPSQMKDSPRKRSSKNELSGEDVPVVKKATRESKSKLADTNVNVTKSNETNKPITQKNKVSPKKTIKEEVIKPPKSISNKKLPKDQLWVDKYTPKTLKELVNQQTDKSQANKLLNWLKEWYKNNLGENKNVKKVKPTGMAAKSDGVAFKAALLSGPPGVGKTTCATLVCKELGLNYVQLNASDSRGKKVLQEKIEEFLQTKTINSFFKSSKSKDKSSSKLEQVLIMDEVDGMSGSDDRAGISELILMIKNTKIPIICICNDRFNRKISSLANHCFDLRFAKPTVNQVRARLMTIASNEGMKIPLEKMSNVVEASNLDIRQSIYNLQLMKFSGDTKDLNSKDTDINIFDAARQILDPRTSLLDRRRLYFTDYSIMPLFIQQNYVNIEPVKLNKKETLKALSKSASVLSDVDVFERQIRTNQDWALLSDQCTFAGYLVPSYMQGYLSDQISFPTHLGKLSTTNKRYRMASQLAFHMSTKLTVDTTTLVTEILPLLRKQLAEPLINKGVDGIQEVIDLYNQYSLTKEDHEFITELTDWSNSEEIEKSIPSKVKAAFTRALNKEDRKLPYADLENDVIKVGRNKKNSKKEVIKDEDSQDGSSEDESQIVPEFDY</sequence>
<dbReference type="SUPFAM" id="SSF52540">
    <property type="entry name" value="P-loop containing nucleoside triphosphate hydrolases"/>
    <property type="match status" value="1"/>
</dbReference>
<dbReference type="InterPro" id="IPR027417">
    <property type="entry name" value="P-loop_NTPase"/>
</dbReference>
<dbReference type="GO" id="GO:0005524">
    <property type="term" value="F:ATP binding"/>
    <property type="evidence" value="ECO:0007669"/>
    <property type="project" value="UniProtKB-KW"/>
</dbReference>
<dbReference type="CDD" id="cd18140">
    <property type="entry name" value="HLD_clamp_RFC"/>
    <property type="match status" value="1"/>
</dbReference>
<dbReference type="Gene3D" id="1.20.272.10">
    <property type="match status" value="1"/>
</dbReference>
<keyword evidence="3" id="KW-0547">Nucleotide-binding</keyword>
<evidence type="ECO:0000256" key="1">
    <source>
        <dbReference type="ARBA" id="ARBA00006116"/>
    </source>
</evidence>
<dbReference type="Gene3D" id="3.40.50.300">
    <property type="entry name" value="P-loop containing nucleotide triphosphate hydrolases"/>
    <property type="match status" value="1"/>
</dbReference>
<name>A0A0N5BXS9_STREA</name>
<evidence type="ECO:0000313" key="7">
    <source>
        <dbReference type="Proteomes" id="UP000046392"/>
    </source>
</evidence>
<feature type="compositionally biased region" description="Polar residues" evidence="5">
    <location>
        <begin position="104"/>
        <end position="117"/>
    </location>
</feature>
<dbReference type="GO" id="GO:0006281">
    <property type="term" value="P:DNA repair"/>
    <property type="evidence" value="ECO:0007669"/>
    <property type="project" value="InterPro"/>
</dbReference>
<comment type="similarity">
    <text evidence="1">Belongs to the activator 1 large subunit family.</text>
</comment>
<dbReference type="GO" id="GO:0005634">
    <property type="term" value="C:nucleus"/>
    <property type="evidence" value="ECO:0007669"/>
    <property type="project" value="UniProtKB-SubCell"/>
</dbReference>
<dbReference type="WBParaSite" id="SPAL_0001059800.1">
    <property type="protein sequence ID" value="SPAL_0001059800.1"/>
    <property type="gene ID" value="SPAL_0001059800"/>
</dbReference>
<dbReference type="SMART" id="SM00382">
    <property type="entry name" value="AAA"/>
    <property type="match status" value="1"/>
</dbReference>
<dbReference type="GO" id="GO:0003677">
    <property type="term" value="F:DNA binding"/>
    <property type="evidence" value="ECO:0007669"/>
    <property type="project" value="InterPro"/>
</dbReference>
<feature type="domain" description="AAA+ ATPase" evidence="6">
    <location>
        <begin position="302"/>
        <end position="440"/>
    </location>
</feature>
<dbReference type="GO" id="GO:0003689">
    <property type="term" value="F:DNA clamp loader activity"/>
    <property type="evidence" value="ECO:0007669"/>
    <property type="project" value="InterPro"/>
</dbReference>
<dbReference type="Proteomes" id="UP000046392">
    <property type="component" value="Unplaced"/>
</dbReference>
<dbReference type="Pfam" id="PF25361">
    <property type="entry name" value="AAA_lid_RFC1"/>
    <property type="match status" value="1"/>
</dbReference>
<dbReference type="PANTHER" id="PTHR23389:SF6">
    <property type="entry name" value="REPLICATION FACTOR C SUBUNIT 1"/>
    <property type="match status" value="1"/>
</dbReference>
<organism evidence="7 8">
    <name type="scientific">Strongyloides papillosus</name>
    <name type="common">Intestinal threadworm</name>
    <dbReference type="NCBI Taxonomy" id="174720"/>
    <lineage>
        <taxon>Eukaryota</taxon>
        <taxon>Metazoa</taxon>
        <taxon>Ecdysozoa</taxon>
        <taxon>Nematoda</taxon>
        <taxon>Chromadorea</taxon>
        <taxon>Rhabditida</taxon>
        <taxon>Tylenchina</taxon>
        <taxon>Panagrolaimomorpha</taxon>
        <taxon>Strongyloidoidea</taxon>
        <taxon>Strongyloididae</taxon>
        <taxon>Strongyloides</taxon>
    </lineage>
</organism>
<keyword evidence="2" id="KW-0235">DNA replication</keyword>
<dbReference type="Gene3D" id="1.10.8.60">
    <property type="match status" value="1"/>
</dbReference>
<feature type="compositionally biased region" description="Basic and acidic residues" evidence="5">
    <location>
        <begin position="90"/>
        <end position="103"/>
    </location>
</feature>
<dbReference type="GO" id="GO:0006260">
    <property type="term" value="P:DNA replication"/>
    <property type="evidence" value="ECO:0007669"/>
    <property type="project" value="UniProtKB-KW"/>
</dbReference>
<dbReference type="GO" id="GO:0005663">
    <property type="term" value="C:DNA replication factor C complex"/>
    <property type="evidence" value="ECO:0007669"/>
    <property type="project" value="InterPro"/>
</dbReference>
<dbReference type="InterPro" id="IPR008921">
    <property type="entry name" value="DNA_pol3_clamp-load_cplx_C"/>
</dbReference>
<dbReference type="FunFam" id="3.40.50.300:FF:000395">
    <property type="entry name" value="Replication factor C subunit 1"/>
    <property type="match status" value="1"/>
</dbReference>
<evidence type="ECO:0000259" key="6">
    <source>
        <dbReference type="SMART" id="SM00382"/>
    </source>
</evidence>
<feature type="compositionally biased region" description="Basic and acidic residues" evidence="5">
    <location>
        <begin position="144"/>
        <end position="156"/>
    </location>
</feature>
<protein>
    <submittedName>
        <fullName evidence="8">AAA domain-containing protein</fullName>
    </submittedName>
</protein>
<dbReference type="SUPFAM" id="SSF48019">
    <property type="entry name" value="post-AAA+ oligomerization domain-like"/>
    <property type="match status" value="1"/>
</dbReference>
<dbReference type="CDD" id="cd00009">
    <property type="entry name" value="AAA"/>
    <property type="match status" value="1"/>
</dbReference>
<evidence type="ECO:0000256" key="4">
    <source>
        <dbReference type="ARBA" id="ARBA00022840"/>
    </source>
</evidence>